<evidence type="ECO:0000259" key="1">
    <source>
        <dbReference type="Pfam" id="PF12146"/>
    </source>
</evidence>
<proteinExistence type="predicted"/>
<dbReference type="GO" id="GO:0016787">
    <property type="term" value="F:hydrolase activity"/>
    <property type="evidence" value="ECO:0007669"/>
    <property type="project" value="UniProtKB-KW"/>
</dbReference>
<dbReference type="Gene3D" id="3.40.50.1820">
    <property type="entry name" value="alpha/beta hydrolase"/>
    <property type="match status" value="1"/>
</dbReference>
<gene>
    <name evidence="2" type="ORF">EZS28_007483</name>
</gene>
<dbReference type="Pfam" id="PF12146">
    <property type="entry name" value="Hydrolase_4"/>
    <property type="match status" value="1"/>
</dbReference>
<reference evidence="2 3" key="1">
    <citation type="submission" date="2019-03" db="EMBL/GenBank/DDBJ databases">
        <title>Single cell metagenomics reveals metabolic interactions within the superorganism composed of flagellate Streblomastix strix and complex community of Bacteroidetes bacteria on its surface.</title>
        <authorList>
            <person name="Treitli S.C."/>
            <person name="Kolisko M."/>
            <person name="Husnik F."/>
            <person name="Keeling P."/>
            <person name="Hampl V."/>
        </authorList>
    </citation>
    <scope>NUCLEOTIDE SEQUENCE [LARGE SCALE GENOMIC DNA]</scope>
    <source>
        <strain evidence="2">ST1C</strain>
    </source>
</reference>
<dbReference type="Proteomes" id="UP000324800">
    <property type="component" value="Unassembled WGS sequence"/>
</dbReference>
<dbReference type="InterPro" id="IPR029058">
    <property type="entry name" value="AB_hydrolase_fold"/>
</dbReference>
<name>A0A5J4WPQ6_9EUKA</name>
<dbReference type="EMBL" id="SNRW01001291">
    <property type="protein sequence ID" value="KAA6396984.1"/>
    <property type="molecule type" value="Genomic_DNA"/>
</dbReference>
<accession>A0A5J4WPQ6</accession>
<sequence length="264" mass="29342">MELAEEENQLAREIAEKIIRPKRSSYPPEKCTEMNTKVEGSLTLNENTPVIVCSHGNTGDKQSSCRTAALMRNEKVAVVGFDFSGCGNSGGQYVTMGKNEINDLEDVIEHIKVKFGFKKIALYGRSMGGGISVMYAGRHPNDIVGVGIDAPFCSLDDFVENFAYYYSDKANDNVIEKVWQIIGERIGVKKGDIVPFQEAKLASAPLYIGHGMSDRLVPIANAEKIIAAYGSNDKKLVRFEGDHITKRPQIHLDTLREFFKRVLF</sequence>
<protein>
    <submittedName>
        <fullName evidence="2">Putative alpha/beta hydrolase family protein</fullName>
    </submittedName>
</protein>
<feature type="domain" description="Serine aminopeptidase S33" evidence="1">
    <location>
        <begin position="48"/>
        <end position="157"/>
    </location>
</feature>
<dbReference type="AlphaFoldDB" id="A0A5J4WPQ6"/>
<organism evidence="2 3">
    <name type="scientific">Streblomastix strix</name>
    <dbReference type="NCBI Taxonomy" id="222440"/>
    <lineage>
        <taxon>Eukaryota</taxon>
        <taxon>Metamonada</taxon>
        <taxon>Preaxostyla</taxon>
        <taxon>Oxymonadida</taxon>
        <taxon>Streblomastigidae</taxon>
        <taxon>Streblomastix</taxon>
    </lineage>
</organism>
<dbReference type="PANTHER" id="PTHR43358">
    <property type="entry name" value="ALPHA/BETA-HYDROLASE"/>
    <property type="match status" value="1"/>
</dbReference>
<dbReference type="InterPro" id="IPR022742">
    <property type="entry name" value="Hydrolase_4"/>
</dbReference>
<dbReference type="PANTHER" id="PTHR43358:SF4">
    <property type="entry name" value="ALPHA_BETA HYDROLASE FOLD-1 DOMAIN-CONTAINING PROTEIN"/>
    <property type="match status" value="1"/>
</dbReference>
<evidence type="ECO:0000313" key="3">
    <source>
        <dbReference type="Proteomes" id="UP000324800"/>
    </source>
</evidence>
<comment type="caution">
    <text evidence="2">The sequence shown here is derived from an EMBL/GenBank/DDBJ whole genome shotgun (WGS) entry which is preliminary data.</text>
</comment>
<keyword evidence="2" id="KW-0378">Hydrolase</keyword>
<dbReference type="OrthoDB" id="10249433at2759"/>
<dbReference type="InterPro" id="IPR052920">
    <property type="entry name" value="DNA-binding_regulatory"/>
</dbReference>
<dbReference type="SUPFAM" id="SSF53474">
    <property type="entry name" value="alpha/beta-Hydrolases"/>
    <property type="match status" value="1"/>
</dbReference>
<evidence type="ECO:0000313" key="2">
    <source>
        <dbReference type="EMBL" id="KAA6396984.1"/>
    </source>
</evidence>